<dbReference type="EMBL" id="CM000129">
    <property type="protein sequence ID" value="EEC76887.1"/>
    <property type="molecule type" value="Genomic_DNA"/>
</dbReference>
<keyword evidence="3" id="KW-1185">Reference proteome</keyword>
<reference evidence="2 3" key="1">
    <citation type="journal article" date="2005" name="PLoS Biol.">
        <title>The genomes of Oryza sativa: a history of duplications.</title>
        <authorList>
            <person name="Yu J."/>
            <person name="Wang J."/>
            <person name="Lin W."/>
            <person name="Li S."/>
            <person name="Li H."/>
            <person name="Zhou J."/>
            <person name="Ni P."/>
            <person name="Dong W."/>
            <person name="Hu S."/>
            <person name="Zeng C."/>
            <person name="Zhang J."/>
            <person name="Zhang Y."/>
            <person name="Li R."/>
            <person name="Xu Z."/>
            <person name="Li S."/>
            <person name="Li X."/>
            <person name="Zheng H."/>
            <person name="Cong L."/>
            <person name="Lin L."/>
            <person name="Yin J."/>
            <person name="Geng J."/>
            <person name="Li G."/>
            <person name="Shi J."/>
            <person name="Liu J."/>
            <person name="Lv H."/>
            <person name="Li J."/>
            <person name="Wang J."/>
            <person name="Deng Y."/>
            <person name="Ran L."/>
            <person name="Shi X."/>
            <person name="Wang X."/>
            <person name="Wu Q."/>
            <person name="Li C."/>
            <person name="Ren X."/>
            <person name="Wang J."/>
            <person name="Wang X."/>
            <person name="Li D."/>
            <person name="Liu D."/>
            <person name="Zhang X."/>
            <person name="Ji Z."/>
            <person name="Zhao W."/>
            <person name="Sun Y."/>
            <person name="Zhang Z."/>
            <person name="Bao J."/>
            <person name="Han Y."/>
            <person name="Dong L."/>
            <person name="Ji J."/>
            <person name="Chen P."/>
            <person name="Wu S."/>
            <person name="Liu J."/>
            <person name="Xiao Y."/>
            <person name="Bu D."/>
            <person name="Tan J."/>
            <person name="Yang L."/>
            <person name="Ye C."/>
            <person name="Zhang J."/>
            <person name="Xu J."/>
            <person name="Zhou Y."/>
            <person name="Yu Y."/>
            <person name="Zhang B."/>
            <person name="Zhuang S."/>
            <person name="Wei H."/>
            <person name="Liu B."/>
            <person name="Lei M."/>
            <person name="Yu H."/>
            <person name="Li Y."/>
            <person name="Xu H."/>
            <person name="Wei S."/>
            <person name="He X."/>
            <person name="Fang L."/>
            <person name="Zhang Z."/>
            <person name="Zhang Y."/>
            <person name="Huang X."/>
            <person name="Su Z."/>
            <person name="Tong W."/>
            <person name="Li J."/>
            <person name="Tong Z."/>
            <person name="Li S."/>
            <person name="Ye J."/>
            <person name="Wang L."/>
            <person name="Fang L."/>
            <person name="Lei T."/>
            <person name="Chen C."/>
            <person name="Chen H."/>
            <person name="Xu Z."/>
            <person name="Li H."/>
            <person name="Huang H."/>
            <person name="Zhang F."/>
            <person name="Xu H."/>
            <person name="Li N."/>
            <person name="Zhao C."/>
            <person name="Li S."/>
            <person name="Dong L."/>
            <person name="Huang Y."/>
            <person name="Li L."/>
            <person name="Xi Y."/>
            <person name="Qi Q."/>
            <person name="Li W."/>
            <person name="Zhang B."/>
            <person name="Hu W."/>
            <person name="Zhang Y."/>
            <person name="Tian X."/>
            <person name="Jiao Y."/>
            <person name="Liang X."/>
            <person name="Jin J."/>
            <person name="Gao L."/>
            <person name="Zheng W."/>
            <person name="Hao B."/>
            <person name="Liu S."/>
            <person name="Wang W."/>
            <person name="Yuan L."/>
            <person name="Cao M."/>
            <person name="McDermott J."/>
            <person name="Samudrala R."/>
            <person name="Wang J."/>
            <person name="Wong G.K."/>
            <person name="Yang H."/>
        </authorList>
    </citation>
    <scope>NUCLEOTIDE SEQUENCE [LARGE SCALE GENOMIC DNA]</scope>
    <source>
        <strain evidence="3">cv. 93-11</strain>
    </source>
</reference>
<feature type="region of interest" description="Disordered" evidence="1">
    <location>
        <begin position="1"/>
        <end position="113"/>
    </location>
</feature>
<organism evidence="2 3">
    <name type="scientific">Oryza sativa subsp. indica</name>
    <name type="common">Rice</name>
    <dbReference type="NCBI Taxonomy" id="39946"/>
    <lineage>
        <taxon>Eukaryota</taxon>
        <taxon>Viridiplantae</taxon>
        <taxon>Streptophyta</taxon>
        <taxon>Embryophyta</taxon>
        <taxon>Tracheophyta</taxon>
        <taxon>Spermatophyta</taxon>
        <taxon>Magnoliopsida</taxon>
        <taxon>Liliopsida</taxon>
        <taxon>Poales</taxon>
        <taxon>Poaceae</taxon>
        <taxon>BOP clade</taxon>
        <taxon>Oryzoideae</taxon>
        <taxon>Oryzeae</taxon>
        <taxon>Oryzinae</taxon>
        <taxon>Oryza</taxon>
        <taxon>Oryza sativa</taxon>
    </lineage>
</organism>
<sequence>MDGGGGGTKGGTDVDGEGHLGGVEASSTSNPRRWIQAEDDRRRRIRARDSPAEPVAHRWRRPSSSLAAGAGRRRRPPPEEAGGTPPPAAQHTEEAQAGDRLPHPQAVIVAADP</sequence>
<name>B8ARM4_ORYSI</name>
<gene>
    <name evidence="2" type="ORF">OsI_15094</name>
</gene>
<protein>
    <submittedName>
        <fullName evidence="2">Uncharacterized protein</fullName>
    </submittedName>
</protein>
<dbReference type="AlphaFoldDB" id="B8ARM4"/>
<evidence type="ECO:0000313" key="2">
    <source>
        <dbReference type="EMBL" id="EEC76887.1"/>
    </source>
</evidence>
<feature type="compositionally biased region" description="Basic and acidic residues" evidence="1">
    <location>
        <begin position="35"/>
        <end position="51"/>
    </location>
</feature>
<proteinExistence type="predicted"/>
<dbReference type="Gramene" id="BGIOSGA015479-TA">
    <property type="protein sequence ID" value="BGIOSGA015479-PA"/>
    <property type="gene ID" value="BGIOSGA015479"/>
</dbReference>
<evidence type="ECO:0000256" key="1">
    <source>
        <dbReference type="SAM" id="MobiDB-lite"/>
    </source>
</evidence>
<dbReference type="Proteomes" id="UP000007015">
    <property type="component" value="Chromosome 4"/>
</dbReference>
<feature type="compositionally biased region" description="Gly residues" evidence="1">
    <location>
        <begin position="1"/>
        <end position="10"/>
    </location>
</feature>
<dbReference type="HOGENOM" id="CLU_2137641_0_0_1"/>
<evidence type="ECO:0000313" key="3">
    <source>
        <dbReference type="Proteomes" id="UP000007015"/>
    </source>
</evidence>
<accession>B8ARM4</accession>